<dbReference type="GO" id="GO:0005886">
    <property type="term" value="C:plasma membrane"/>
    <property type="evidence" value="ECO:0007669"/>
    <property type="project" value="TreeGrafter"/>
</dbReference>
<keyword evidence="6" id="KW-0406">Ion transport</keyword>
<evidence type="ECO:0000256" key="3">
    <source>
        <dbReference type="ARBA" id="ARBA00022796"/>
    </source>
</evidence>
<comment type="similarity">
    <text evidence="1 6">Belongs to the copper transporter (Ctr) (TC 1.A.56) family. SLC31A subfamily.</text>
</comment>
<keyword evidence="6" id="KW-0186">Copper</keyword>
<name>A0A7J6EF53_CANSA</name>
<dbReference type="Proteomes" id="UP000583929">
    <property type="component" value="Unassembled WGS sequence"/>
</dbReference>
<evidence type="ECO:0000313" key="10">
    <source>
        <dbReference type="Proteomes" id="UP000583929"/>
    </source>
</evidence>
<dbReference type="EMBL" id="JAATIQ010000012">
    <property type="protein sequence ID" value="KAF4401587.1"/>
    <property type="molecule type" value="Genomic_DNA"/>
</dbReference>
<reference evidence="9 10" key="1">
    <citation type="journal article" date="2020" name="bioRxiv">
        <title>Sequence and annotation of 42 cannabis genomes reveals extensive copy number variation in cannabinoid synthesis and pathogen resistance genes.</title>
        <authorList>
            <person name="Mckernan K.J."/>
            <person name="Helbert Y."/>
            <person name="Kane L.T."/>
            <person name="Ebling H."/>
            <person name="Zhang L."/>
            <person name="Liu B."/>
            <person name="Eaton Z."/>
            <person name="Mclaughlin S."/>
            <person name="Kingan S."/>
            <person name="Baybayan P."/>
            <person name="Concepcion G."/>
            <person name="Jordan M."/>
            <person name="Riva A."/>
            <person name="Barbazuk W."/>
            <person name="Harkins T."/>
        </authorList>
    </citation>
    <scope>NUCLEOTIDE SEQUENCE [LARGE SCALE GENOMIC DNA]</scope>
    <source>
        <strain evidence="9 10">cv. Jamaican Lion 4</strain>
        <strain evidence="8">Father</strain>
        <strain evidence="7">Mother</strain>
        <tissue evidence="7">Leaf</tissue>
    </source>
</reference>
<feature type="transmembrane region" description="Helical" evidence="6">
    <location>
        <begin position="103"/>
        <end position="122"/>
    </location>
</feature>
<keyword evidence="2 6" id="KW-0812">Transmembrane</keyword>
<comment type="subcellular location">
    <subcellularLocation>
        <location evidence="6">Membrane</location>
        <topology evidence="6">Multi-pass membrane protein</topology>
    </subcellularLocation>
</comment>
<dbReference type="EMBL" id="JAATIP010000243">
    <property type="protein sequence ID" value="KAF4356944.1"/>
    <property type="molecule type" value="Genomic_DNA"/>
</dbReference>
<keyword evidence="5 6" id="KW-0472">Membrane</keyword>
<dbReference type="GO" id="GO:0005375">
    <property type="term" value="F:copper ion transmembrane transporter activity"/>
    <property type="evidence" value="ECO:0007669"/>
    <property type="project" value="UniProtKB-UniRule"/>
</dbReference>
<keyword evidence="10" id="KW-1185">Reference proteome</keyword>
<keyword evidence="3 6" id="KW-0187">Copper transport</keyword>
<dbReference type="Pfam" id="PF04145">
    <property type="entry name" value="Ctr"/>
    <property type="match status" value="2"/>
</dbReference>
<evidence type="ECO:0000313" key="9">
    <source>
        <dbReference type="Proteomes" id="UP000525078"/>
    </source>
</evidence>
<evidence type="ECO:0000256" key="5">
    <source>
        <dbReference type="ARBA" id="ARBA00023136"/>
    </source>
</evidence>
<feature type="transmembrane region" description="Helical" evidence="6">
    <location>
        <begin position="44"/>
        <end position="64"/>
    </location>
</feature>
<protein>
    <recommendedName>
        <fullName evidence="6">Copper transport protein</fullName>
    </recommendedName>
</protein>
<evidence type="ECO:0000256" key="1">
    <source>
        <dbReference type="ARBA" id="ARBA00006921"/>
    </source>
</evidence>
<evidence type="ECO:0000256" key="6">
    <source>
        <dbReference type="RuleBase" id="RU367022"/>
    </source>
</evidence>
<dbReference type="PANTHER" id="PTHR12483:SF85">
    <property type="entry name" value="COPPER TRANSPORT PROTEIN"/>
    <property type="match status" value="1"/>
</dbReference>
<evidence type="ECO:0000313" key="8">
    <source>
        <dbReference type="EMBL" id="KAF4401587.1"/>
    </source>
</evidence>
<comment type="caution">
    <text evidence="7">The sequence shown here is derived from an EMBL/GenBank/DDBJ whole genome shotgun (WGS) entry which is preliminary data.</text>
</comment>
<organism evidence="7 9">
    <name type="scientific">Cannabis sativa</name>
    <name type="common">Hemp</name>
    <name type="synonym">Marijuana</name>
    <dbReference type="NCBI Taxonomy" id="3483"/>
    <lineage>
        <taxon>Eukaryota</taxon>
        <taxon>Viridiplantae</taxon>
        <taxon>Streptophyta</taxon>
        <taxon>Embryophyta</taxon>
        <taxon>Tracheophyta</taxon>
        <taxon>Spermatophyta</taxon>
        <taxon>Magnoliopsida</taxon>
        <taxon>eudicotyledons</taxon>
        <taxon>Gunneridae</taxon>
        <taxon>Pentapetalae</taxon>
        <taxon>rosids</taxon>
        <taxon>fabids</taxon>
        <taxon>Rosales</taxon>
        <taxon>Cannabaceae</taxon>
        <taxon>Cannabis</taxon>
    </lineage>
</organism>
<proteinExistence type="inferred from homology"/>
<evidence type="ECO:0000313" key="7">
    <source>
        <dbReference type="EMBL" id="KAF4356944.1"/>
    </source>
</evidence>
<dbReference type="AlphaFoldDB" id="A0A7J6EF53"/>
<dbReference type="InterPro" id="IPR007274">
    <property type="entry name" value="Cop_transporter"/>
</dbReference>
<gene>
    <name evidence="7" type="ORF">F8388_015920</name>
    <name evidence="8" type="ORF">G4B88_001781</name>
</gene>
<keyword evidence="4 6" id="KW-1133">Transmembrane helix</keyword>
<evidence type="ECO:0000256" key="2">
    <source>
        <dbReference type="ARBA" id="ARBA00022692"/>
    </source>
</evidence>
<keyword evidence="6" id="KW-0813">Transport</keyword>
<dbReference type="PANTHER" id="PTHR12483">
    <property type="entry name" value="SOLUTE CARRIER FAMILY 31 COPPER TRANSPORTERS"/>
    <property type="match status" value="1"/>
</dbReference>
<accession>A0A7J6EF53</accession>
<dbReference type="Proteomes" id="UP000525078">
    <property type="component" value="Unassembled WGS sequence"/>
</dbReference>
<evidence type="ECO:0000256" key="4">
    <source>
        <dbReference type="ARBA" id="ARBA00022989"/>
    </source>
</evidence>
<sequence length="139" mass="14984">MAMGTTSDGTMNMNMNMQSGMSFEWGTNAIILFSGWPRDSPGKYVLGLVLVFFMAVTVELLSSITSIKEGTGVPPMMAALSQACVYGFRVAVSYLVMLSLMSFNVGVFIVAVIGHGVGFFYVKAKGLTIKQDEDINDNV</sequence>